<dbReference type="RefSeq" id="WP_148860039.1">
    <property type="nucleotide sequence ID" value="NZ_PHNJ01000016.1"/>
</dbReference>
<evidence type="ECO:0000256" key="2">
    <source>
        <dbReference type="SAM" id="Phobius"/>
    </source>
</evidence>
<proteinExistence type="predicted"/>
<dbReference type="AlphaFoldDB" id="A0A8J8Q3U3"/>
<feature type="region of interest" description="Disordered" evidence="1">
    <location>
        <begin position="81"/>
        <end position="118"/>
    </location>
</feature>
<name>A0A8J8Q3U3_9EURY</name>
<dbReference type="OrthoDB" id="168411at2157"/>
<dbReference type="EMBL" id="PHNJ01000016">
    <property type="protein sequence ID" value="TYL36615.1"/>
    <property type="molecule type" value="Genomic_DNA"/>
</dbReference>
<keyword evidence="2" id="KW-0812">Transmembrane</keyword>
<evidence type="ECO:0000256" key="1">
    <source>
        <dbReference type="SAM" id="MobiDB-lite"/>
    </source>
</evidence>
<protein>
    <submittedName>
        <fullName evidence="3">Uncharacterized protein</fullName>
    </submittedName>
</protein>
<feature type="transmembrane region" description="Helical" evidence="2">
    <location>
        <begin position="19"/>
        <end position="38"/>
    </location>
</feature>
<keyword evidence="2" id="KW-1133">Transmembrane helix</keyword>
<accession>A0A8J8Q3U3</accession>
<gene>
    <name evidence="3" type="ORF">CV102_21425</name>
</gene>
<sequence length="118" mass="12244">MIGALTVGQKAVKFGYKRYGVPGAIAAGGAVLVGYVAVRRALKTAADSDRINEVVDVETIQSAVEDDGIDAIGDPDVLSEAIEPEGQGSSIAMDDLESDGIDEFSPDDLQDDPDSSDD</sequence>
<keyword evidence="2" id="KW-0472">Membrane</keyword>
<keyword evidence="4" id="KW-1185">Reference proteome</keyword>
<evidence type="ECO:0000313" key="3">
    <source>
        <dbReference type="EMBL" id="TYL36615.1"/>
    </source>
</evidence>
<comment type="caution">
    <text evidence="3">The sequence shown here is derived from an EMBL/GenBank/DDBJ whole genome shotgun (WGS) entry which is preliminary data.</text>
</comment>
<evidence type="ECO:0000313" key="4">
    <source>
        <dbReference type="Proteomes" id="UP000766904"/>
    </source>
</evidence>
<dbReference type="Proteomes" id="UP000766904">
    <property type="component" value="Unassembled WGS sequence"/>
</dbReference>
<reference evidence="3" key="1">
    <citation type="submission" date="2017-11" db="EMBL/GenBank/DDBJ databases">
        <authorList>
            <person name="Kajale S.C."/>
            <person name="Sharma A."/>
        </authorList>
    </citation>
    <scope>NUCLEOTIDE SEQUENCE</scope>
    <source>
        <strain evidence="3">LS1_42</strain>
    </source>
</reference>
<feature type="compositionally biased region" description="Acidic residues" evidence="1">
    <location>
        <begin position="94"/>
        <end position="118"/>
    </location>
</feature>
<organism evidence="3 4">
    <name type="scientific">Natronococcus pandeyae</name>
    <dbReference type="NCBI Taxonomy" id="2055836"/>
    <lineage>
        <taxon>Archaea</taxon>
        <taxon>Methanobacteriati</taxon>
        <taxon>Methanobacteriota</taxon>
        <taxon>Stenosarchaea group</taxon>
        <taxon>Halobacteria</taxon>
        <taxon>Halobacteriales</taxon>
        <taxon>Natrialbaceae</taxon>
        <taxon>Natronococcus</taxon>
    </lineage>
</organism>